<dbReference type="GO" id="GO:0004364">
    <property type="term" value="F:glutathione transferase activity"/>
    <property type="evidence" value="ECO:0007669"/>
    <property type="project" value="UniProtKB-EC"/>
</dbReference>
<dbReference type="Gene3D" id="1.20.1050.10">
    <property type="match status" value="1"/>
</dbReference>
<keyword evidence="2 6" id="KW-0808">Transferase</keyword>
<reference evidence="6 7" key="1">
    <citation type="submission" date="2015-03" db="EMBL/GenBank/DDBJ databases">
        <title>Draft genome sequence of Elstera litoralis.</title>
        <authorList>
            <person name="Rahalkar M.C."/>
            <person name="Dhakephalkar P.K."/>
            <person name="Pore S.D."/>
            <person name="Arora P."/>
            <person name="Kapse N.G."/>
            <person name="Pandit P.S."/>
        </authorList>
    </citation>
    <scope>NUCLEOTIDE SEQUENCE [LARGE SCALE GENOMIC DNA]</scope>
    <source>
        <strain evidence="6 7">Dia-1</strain>
    </source>
</reference>
<dbReference type="SUPFAM" id="SSF47616">
    <property type="entry name" value="GST C-terminal domain-like"/>
    <property type="match status" value="1"/>
</dbReference>
<comment type="caution">
    <text evidence="6">The sequence shown here is derived from an EMBL/GenBank/DDBJ whole genome shotgun (WGS) entry which is preliminary data.</text>
</comment>
<dbReference type="InterPro" id="IPR004045">
    <property type="entry name" value="Glutathione_S-Trfase_N"/>
</dbReference>
<dbReference type="AlphaFoldDB" id="A0A0F3IUQ9"/>
<dbReference type="InterPro" id="IPR010987">
    <property type="entry name" value="Glutathione-S-Trfase_C-like"/>
</dbReference>
<dbReference type="InterPro" id="IPR036249">
    <property type="entry name" value="Thioredoxin-like_sf"/>
</dbReference>
<dbReference type="CDD" id="cd03046">
    <property type="entry name" value="GST_N_GTT1_like"/>
    <property type="match status" value="1"/>
</dbReference>
<dbReference type="PANTHER" id="PTHR44051:SF9">
    <property type="entry name" value="GLUTATHIONE S-TRANSFERASE 1"/>
    <property type="match status" value="1"/>
</dbReference>
<dbReference type="EC" id="2.5.1.18" evidence="1"/>
<name>A0A0F3IUQ9_9PROT</name>
<evidence type="ECO:0000259" key="5">
    <source>
        <dbReference type="PROSITE" id="PS50405"/>
    </source>
</evidence>
<dbReference type="GO" id="GO:0004601">
    <property type="term" value="F:peroxidase activity"/>
    <property type="evidence" value="ECO:0007669"/>
    <property type="project" value="UniProtKB-ARBA"/>
</dbReference>
<comment type="catalytic activity">
    <reaction evidence="3">
        <text>RX + glutathione = an S-substituted glutathione + a halide anion + H(+)</text>
        <dbReference type="Rhea" id="RHEA:16437"/>
        <dbReference type="ChEBI" id="CHEBI:15378"/>
        <dbReference type="ChEBI" id="CHEBI:16042"/>
        <dbReference type="ChEBI" id="CHEBI:17792"/>
        <dbReference type="ChEBI" id="CHEBI:57925"/>
        <dbReference type="ChEBI" id="CHEBI:90779"/>
        <dbReference type="EC" id="2.5.1.18"/>
    </reaction>
</comment>
<dbReference type="GO" id="GO:0005737">
    <property type="term" value="C:cytoplasm"/>
    <property type="evidence" value="ECO:0007669"/>
    <property type="project" value="UniProtKB-ARBA"/>
</dbReference>
<organism evidence="6 7">
    <name type="scientific">Elstera litoralis</name>
    <dbReference type="NCBI Taxonomy" id="552518"/>
    <lineage>
        <taxon>Bacteria</taxon>
        <taxon>Pseudomonadati</taxon>
        <taxon>Pseudomonadota</taxon>
        <taxon>Alphaproteobacteria</taxon>
        <taxon>Rhodospirillales</taxon>
        <taxon>Rhodospirillaceae</taxon>
        <taxon>Elstera</taxon>
    </lineage>
</organism>
<protein>
    <recommendedName>
        <fullName evidence="1">glutathione transferase</fullName>
        <ecNumber evidence="1">2.5.1.18</ecNumber>
    </recommendedName>
</protein>
<dbReference type="InterPro" id="IPR036282">
    <property type="entry name" value="Glutathione-S-Trfase_C_sf"/>
</dbReference>
<dbReference type="PATRIC" id="fig|552518.3.peg.279"/>
<dbReference type="Gene3D" id="3.40.30.10">
    <property type="entry name" value="Glutaredoxin"/>
    <property type="match status" value="1"/>
</dbReference>
<dbReference type="Proteomes" id="UP000033774">
    <property type="component" value="Unassembled WGS sequence"/>
</dbReference>
<dbReference type="SFLD" id="SFLDG00358">
    <property type="entry name" value="Main_(cytGST)"/>
    <property type="match status" value="1"/>
</dbReference>
<evidence type="ECO:0000259" key="4">
    <source>
        <dbReference type="PROSITE" id="PS50404"/>
    </source>
</evidence>
<keyword evidence="7" id="KW-1185">Reference proteome</keyword>
<evidence type="ECO:0000256" key="1">
    <source>
        <dbReference type="ARBA" id="ARBA00012452"/>
    </source>
</evidence>
<evidence type="ECO:0000313" key="6">
    <source>
        <dbReference type="EMBL" id="KJV10278.1"/>
    </source>
</evidence>
<evidence type="ECO:0000313" key="7">
    <source>
        <dbReference type="Proteomes" id="UP000033774"/>
    </source>
</evidence>
<feature type="domain" description="GST N-terminal" evidence="4">
    <location>
        <begin position="1"/>
        <end position="81"/>
    </location>
</feature>
<gene>
    <name evidence="6" type="ORF">VZ95_06015</name>
</gene>
<evidence type="ECO:0000256" key="2">
    <source>
        <dbReference type="ARBA" id="ARBA00022679"/>
    </source>
</evidence>
<dbReference type="PROSITE" id="PS50404">
    <property type="entry name" value="GST_NTER"/>
    <property type="match status" value="1"/>
</dbReference>
<dbReference type="InterPro" id="IPR040079">
    <property type="entry name" value="Glutathione_S-Trfase"/>
</dbReference>
<dbReference type="SFLD" id="SFLDG01150">
    <property type="entry name" value="Main.1:_Beta-like"/>
    <property type="match status" value="1"/>
</dbReference>
<sequence>MLVVHHLGISQSDRIVWLCEELEIPYVLKRYDRDPKTRLAPAEYRALTPFGTAPVISDGALVLGESAAIIEYIAQAYGEGRFIVRHGALNYPDFLYWFHFANGSFMPAALIDSMARRIGGENGVMTALQARLDRAYDQIEARLATVPFLAGDAFTAADIMTLFPLTTMRVFTPRDIGPYPYIRAYLQRIAARPAFQRAMQKADPDFNLPLT</sequence>
<evidence type="ECO:0000256" key="3">
    <source>
        <dbReference type="ARBA" id="ARBA00047960"/>
    </source>
</evidence>
<dbReference type="SUPFAM" id="SSF52833">
    <property type="entry name" value="Thioredoxin-like"/>
    <property type="match status" value="1"/>
</dbReference>
<dbReference type="OrthoDB" id="9810080at2"/>
<proteinExistence type="predicted"/>
<dbReference type="FunFam" id="3.40.30.10:FF:000156">
    <property type="entry name" value="Glutathione S-transferase 1"/>
    <property type="match status" value="1"/>
</dbReference>
<dbReference type="Pfam" id="PF13409">
    <property type="entry name" value="GST_N_2"/>
    <property type="match status" value="1"/>
</dbReference>
<accession>A0A0F3IUQ9</accession>
<dbReference type="PANTHER" id="PTHR44051">
    <property type="entry name" value="GLUTATHIONE S-TRANSFERASE-RELATED"/>
    <property type="match status" value="1"/>
</dbReference>
<dbReference type="RefSeq" id="WP_045775055.1">
    <property type="nucleotide sequence ID" value="NZ_LAJY01000121.1"/>
</dbReference>
<feature type="domain" description="GST C-terminal" evidence="5">
    <location>
        <begin position="87"/>
        <end position="206"/>
    </location>
</feature>
<dbReference type="PROSITE" id="PS50405">
    <property type="entry name" value="GST_CTER"/>
    <property type="match status" value="1"/>
</dbReference>
<dbReference type="Pfam" id="PF13410">
    <property type="entry name" value="GST_C_2"/>
    <property type="match status" value="1"/>
</dbReference>
<dbReference type="EMBL" id="LAJY01000121">
    <property type="protein sequence ID" value="KJV10278.1"/>
    <property type="molecule type" value="Genomic_DNA"/>
</dbReference>
<dbReference type="SFLD" id="SFLDS00019">
    <property type="entry name" value="Glutathione_Transferase_(cytos"/>
    <property type="match status" value="1"/>
</dbReference>